<dbReference type="GO" id="GO:0016747">
    <property type="term" value="F:acyltransferase activity, transferring groups other than amino-acyl groups"/>
    <property type="evidence" value="ECO:0007669"/>
    <property type="project" value="InterPro"/>
</dbReference>
<dbReference type="Proteomes" id="UP000054172">
    <property type="component" value="Unassembled WGS sequence"/>
</dbReference>
<dbReference type="Pfam" id="PF00583">
    <property type="entry name" value="Acetyltransf_1"/>
    <property type="match status" value="1"/>
</dbReference>
<dbReference type="PANTHER" id="PTHR43305">
    <property type="entry name" value="FAMILY N-ACETYLTRANSFERASE, PUTATIVE (AFU_ORTHOLOGUE AFUA_2G01380)-RELATED"/>
    <property type="match status" value="1"/>
</dbReference>
<evidence type="ECO:0000259" key="1">
    <source>
        <dbReference type="PROSITE" id="PS51186"/>
    </source>
</evidence>
<dbReference type="SUPFAM" id="SSF55729">
    <property type="entry name" value="Acyl-CoA N-acyltransferases (Nat)"/>
    <property type="match status" value="1"/>
</dbReference>
<dbReference type="PATRIC" id="fig|1702214.3.peg.63"/>
<dbReference type="PROSITE" id="PS51186">
    <property type="entry name" value="GNAT"/>
    <property type="match status" value="1"/>
</dbReference>
<organism evidence="2 3">
    <name type="scientific">Candidatus [Bacteroides] periocalifornicus</name>
    <dbReference type="NCBI Taxonomy" id="1702214"/>
    <lineage>
        <taxon>Bacteria</taxon>
        <taxon>Pseudomonadati</taxon>
        <taxon>Bacteroidota</taxon>
    </lineage>
</organism>
<dbReference type="PANTHER" id="PTHR43305:SF1">
    <property type="entry name" value="FAMILY N-ACETYLTRANSFERASE, PUTATIVE (AFU_ORTHOLOGUE AFUA_2G01380)-RELATED"/>
    <property type="match status" value="1"/>
</dbReference>
<feature type="domain" description="N-acetyltransferase" evidence="1">
    <location>
        <begin position="17"/>
        <end position="161"/>
    </location>
</feature>
<accession>A0A0Q4AZ38</accession>
<keyword evidence="3" id="KW-1185">Reference proteome</keyword>
<dbReference type="EMBL" id="LIIK01000006">
    <property type="protein sequence ID" value="KQM09363.1"/>
    <property type="molecule type" value="Genomic_DNA"/>
</dbReference>
<gene>
    <name evidence="2" type="ORF">AL399_01910</name>
</gene>
<dbReference type="InterPro" id="IPR016181">
    <property type="entry name" value="Acyl_CoA_acyltransferase"/>
</dbReference>
<evidence type="ECO:0000313" key="2">
    <source>
        <dbReference type="EMBL" id="KQM09363.1"/>
    </source>
</evidence>
<dbReference type="InterPro" id="IPR000182">
    <property type="entry name" value="GNAT_dom"/>
</dbReference>
<protein>
    <recommendedName>
        <fullName evidence="1">N-acetyltransferase domain-containing protein</fullName>
    </recommendedName>
</protein>
<evidence type="ECO:0000313" key="3">
    <source>
        <dbReference type="Proteomes" id="UP000054172"/>
    </source>
</evidence>
<reference evidence="2" key="1">
    <citation type="submission" date="2015-08" db="EMBL/GenBank/DDBJ databases">
        <title>Candidatus Bacteriodes Periocalifornicus.</title>
        <authorList>
            <person name="McLean J.S."/>
            <person name="Kelley S."/>
        </authorList>
    </citation>
    <scope>NUCLEOTIDE SEQUENCE [LARGE SCALE GENOMIC DNA]</scope>
    <source>
        <strain evidence="2">12B</strain>
    </source>
</reference>
<sequence>MRVEIVEGYEAQEAMAMLLAEYFEFLLAGGGQEVRDCLALQDYASEVGRLRTLYGPPDGRLYLLRCDGEAAGCIALKKIEDGIGELKRLYIRPMFQGKGFANLLMDRLLEEARAIGYRYLRLDTLRNLQSARALYARYGFRPIPRYNDNPAPQAIFLQLEL</sequence>
<name>A0A0Q4AZ38_9BACT</name>
<dbReference type="InterPro" id="IPR052777">
    <property type="entry name" value="Acetyltransferase_Enz"/>
</dbReference>
<dbReference type="CDD" id="cd04301">
    <property type="entry name" value="NAT_SF"/>
    <property type="match status" value="1"/>
</dbReference>
<proteinExistence type="predicted"/>
<dbReference type="AlphaFoldDB" id="A0A0Q4AZ38"/>
<comment type="caution">
    <text evidence="2">The sequence shown here is derived from an EMBL/GenBank/DDBJ whole genome shotgun (WGS) entry which is preliminary data.</text>
</comment>
<dbReference type="Gene3D" id="3.40.630.30">
    <property type="match status" value="1"/>
</dbReference>
<dbReference type="STRING" id="1702214.AL399_01910"/>